<sequence>MEVTIRCYGDIADAVGEQSLTRVVERRSTVDDVIRGLAAEFDAFDPESVSDDLVCRVNGAGADRTTRLSPGDAVVLTEPSAEE</sequence>
<proteinExistence type="predicted"/>
<reference evidence="2" key="1">
    <citation type="submission" date="2016-10" db="EMBL/GenBank/DDBJ databases">
        <authorList>
            <person name="Varghese N."/>
            <person name="Submissions S."/>
        </authorList>
    </citation>
    <scope>NUCLEOTIDE SEQUENCE [LARGE SCALE GENOMIC DNA]</scope>
    <source>
        <strain evidence="2">CGMCC 1.7736</strain>
    </source>
</reference>
<keyword evidence="2" id="KW-1185">Reference proteome</keyword>
<dbReference type="InterPro" id="IPR016155">
    <property type="entry name" value="Mopterin_synth/thiamin_S_b"/>
</dbReference>
<dbReference type="Proteomes" id="UP000198531">
    <property type="component" value="Unassembled WGS sequence"/>
</dbReference>
<gene>
    <name evidence="1" type="ORF">SAMN04487947_4013</name>
</gene>
<organism evidence="1 2">
    <name type="scientific">Halogeometricum rufum</name>
    <dbReference type="NCBI Taxonomy" id="553469"/>
    <lineage>
        <taxon>Archaea</taxon>
        <taxon>Methanobacteriati</taxon>
        <taxon>Methanobacteriota</taxon>
        <taxon>Stenosarchaea group</taxon>
        <taxon>Halobacteria</taxon>
        <taxon>Halobacteriales</taxon>
        <taxon>Haloferacaceae</taxon>
        <taxon>Halogeometricum</taxon>
    </lineage>
</organism>
<dbReference type="OrthoDB" id="134663at2157"/>
<accession>A0A1I6J402</accession>
<dbReference type="InterPro" id="IPR003749">
    <property type="entry name" value="ThiS/MoaD-like"/>
</dbReference>
<dbReference type="RefSeq" id="WP_089811004.1">
    <property type="nucleotide sequence ID" value="NZ_FOYT01000006.1"/>
</dbReference>
<evidence type="ECO:0000313" key="2">
    <source>
        <dbReference type="Proteomes" id="UP000198531"/>
    </source>
</evidence>
<name>A0A1I6J402_9EURY</name>
<evidence type="ECO:0000313" key="1">
    <source>
        <dbReference type="EMBL" id="SFR73686.1"/>
    </source>
</evidence>
<dbReference type="Gene3D" id="3.10.20.30">
    <property type="match status" value="1"/>
</dbReference>
<dbReference type="AlphaFoldDB" id="A0A1I6J402"/>
<dbReference type="InterPro" id="IPR012675">
    <property type="entry name" value="Beta-grasp_dom_sf"/>
</dbReference>
<dbReference type="EMBL" id="FOYT01000006">
    <property type="protein sequence ID" value="SFR73686.1"/>
    <property type="molecule type" value="Genomic_DNA"/>
</dbReference>
<protein>
    <submittedName>
        <fullName evidence="1">ThiS family protein</fullName>
    </submittedName>
</protein>
<dbReference type="STRING" id="553469.SAMN04487947_4013"/>
<dbReference type="SUPFAM" id="SSF54285">
    <property type="entry name" value="MoaD/ThiS"/>
    <property type="match status" value="1"/>
</dbReference>
<dbReference type="Pfam" id="PF02597">
    <property type="entry name" value="ThiS"/>
    <property type="match status" value="1"/>
</dbReference>